<accession>A0A158CUB1</accession>
<reference evidence="1" key="1">
    <citation type="submission" date="2016-01" db="EMBL/GenBank/DDBJ databases">
        <authorList>
            <person name="Peeters C."/>
        </authorList>
    </citation>
    <scope>NUCLEOTIDE SEQUENCE</scope>
    <source>
        <strain evidence="1">LMG 29322</strain>
    </source>
</reference>
<dbReference type="AlphaFoldDB" id="A0A158CUB1"/>
<dbReference type="STRING" id="1777140.AWB79_06008"/>
<dbReference type="Proteomes" id="UP000054851">
    <property type="component" value="Unassembled WGS sequence"/>
</dbReference>
<proteinExistence type="predicted"/>
<gene>
    <name evidence="1" type="ORF">AWB79_06008</name>
</gene>
<dbReference type="RefSeq" id="WP_061171048.1">
    <property type="nucleotide sequence ID" value="NZ_FCOA02000028.1"/>
</dbReference>
<comment type="caution">
    <text evidence="1">The sequence shown here is derived from an EMBL/GenBank/DDBJ whole genome shotgun (WGS) entry which is preliminary data.</text>
</comment>
<organism evidence="1 2">
    <name type="scientific">Caballeronia hypogeia</name>
    <dbReference type="NCBI Taxonomy" id="1777140"/>
    <lineage>
        <taxon>Bacteria</taxon>
        <taxon>Pseudomonadati</taxon>
        <taxon>Pseudomonadota</taxon>
        <taxon>Betaproteobacteria</taxon>
        <taxon>Burkholderiales</taxon>
        <taxon>Burkholderiaceae</taxon>
        <taxon>Caballeronia</taxon>
    </lineage>
</organism>
<sequence>MGFFDLGVQEEGSFLPAIRHTVLEGPLTLVRFSDSSRHELGAYGKYWMYGSEVLEALAQRQIDRLIRDIRRRWAIANDWGDLRNCWVLRLPEGGEINAYWGFTKPQSRVSDEAAKSLAQPTTKFYAGGSIQLILSIGPRERGYIAGPFSTLCLTSSIIEGR</sequence>
<evidence type="ECO:0000313" key="1">
    <source>
        <dbReference type="EMBL" id="SAK85973.1"/>
    </source>
</evidence>
<dbReference type="OrthoDB" id="8481144at2"/>
<name>A0A158CUB1_9BURK</name>
<keyword evidence="2" id="KW-1185">Reference proteome</keyword>
<evidence type="ECO:0000313" key="2">
    <source>
        <dbReference type="Proteomes" id="UP000054851"/>
    </source>
</evidence>
<dbReference type="EMBL" id="FCOA02000028">
    <property type="protein sequence ID" value="SAK85973.1"/>
    <property type="molecule type" value="Genomic_DNA"/>
</dbReference>
<protein>
    <submittedName>
        <fullName evidence="1">Uncharacterized protein</fullName>
    </submittedName>
</protein>